<reference evidence="2" key="1">
    <citation type="journal article" date="2019" name="Int. J. Syst. Evol. Microbiol.">
        <title>The Global Catalogue of Microorganisms (GCM) 10K type strain sequencing project: providing services to taxonomists for standard genome sequencing and annotation.</title>
        <authorList>
            <consortium name="The Broad Institute Genomics Platform"/>
            <consortium name="The Broad Institute Genome Sequencing Center for Infectious Disease"/>
            <person name="Wu L."/>
            <person name="Ma J."/>
        </authorList>
    </citation>
    <scope>NUCLEOTIDE SEQUENCE [LARGE SCALE GENOMIC DNA]</scope>
    <source>
        <strain evidence="2">CGMCC 1.12769</strain>
    </source>
</reference>
<dbReference type="NCBIfam" id="TIGR00738">
    <property type="entry name" value="rrf2_super"/>
    <property type="match status" value="1"/>
</dbReference>
<evidence type="ECO:0000313" key="2">
    <source>
        <dbReference type="Proteomes" id="UP000659344"/>
    </source>
</evidence>
<dbReference type="Proteomes" id="UP000659344">
    <property type="component" value="Unassembled WGS sequence"/>
</dbReference>
<accession>A0ABQ1YDT5</accession>
<evidence type="ECO:0000313" key="1">
    <source>
        <dbReference type="EMBL" id="GGH20755.1"/>
    </source>
</evidence>
<dbReference type="InterPro" id="IPR000944">
    <property type="entry name" value="Tscrpt_reg_Rrf2"/>
</dbReference>
<keyword evidence="2" id="KW-1185">Reference proteome</keyword>
<dbReference type="InterPro" id="IPR036390">
    <property type="entry name" value="WH_DNA-bd_sf"/>
</dbReference>
<dbReference type="Pfam" id="PF02082">
    <property type="entry name" value="Rrf2"/>
    <property type="match status" value="1"/>
</dbReference>
<dbReference type="InterPro" id="IPR036388">
    <property type="entry name" value="WH-like_DNA-bd_sf"/>
</dbReference>
<dbReference type="EMBL" id="BMFT01000001">
    <property type="protein sequence ID" value="GGH20755.1"/>
    <property type="molecule type" value="Genomic_DNA"/>
</dbReference>
<gene>
    <name evidence="1" type="ORF">GCM10008013_18290</name>
</gene>
<dbReference type="PANTHER" id="PTHR33221:SF15">
    <property type="entry name" value="HTH-TYPE TRANSCRIPTIONAL REGULATOR YWGB-RELATED"/>
    <property type="match status" value="1"/>
</dbReference>
<dbReference type="PROSITE" id="PS51197">
    <property type="entry name" value="HTH_RRF2_2"/>
    <property type="match status" value="1"/>
</dbReference>
<dbReference type="PANTHER" id="PTHR33221">
    <property type="entry name" value="WINGED HELIX-TURN-HELIX TRANSCRIPTIONAL REGULATOR, RRF2 FAMILY"/>
    <property type="match status" value="1"/>
</dbReference>
<name>A0ABQ1YDT5_9BACL</name>
<proteinExistence type="predicted"/>
<dbReference type="Gene3D" id="1.10.10.10">
    <property type="entry name" value="Winged helix-like DNA-binding domain superfamily/Winged helix DNA-binding domain"/>
    <property type="match status" value="1"/>
</dbReference>
<dbReference type="RefSeq" id="WP_188537919.1">
    <property type="nucleotide sequence ID" value="NZ_BMFT01000001.1"/>
</dbReference>
<organism evidence="1 2">
    <name type="scientific">Paenibacillus segetis</name>
    <dbReference type="NCBI Taxonomy" id="1325360"/>
    <lineage>
        <taxon>Bacteria</taxon>
        <taxon>Bacillati</taxon>
        <taxon>Bacillota</taxon>
        <taxon>Bacilli</taxon>
        <taxon>Bacillales</taxon>
        <taxon>Paenibacillaceae</taxon>
        <taxon>Paenibacillus</taxon>
    </lineage>
</organism>
<sequence length="152" mass="17241">MKINKSVEQAVFVTLMLALQKNHTPVKSGVLSTKLGVSDSYLKKILRQLVVAGLVQSSASKDGGYQLAKSIETITLFDLYEAVESKQFTYTSEELARNLFSNEEHIKQSEQKIINAFNNGFNDFYKQLKLVHLSELLEEGKYENGCIEWDKE</sequence>
<protein>
    <submittedName>
        <fullName evidence="1">Transcriptional regulator</fullName>
    </submittedName>
</protein>
<dbReference type="SUPFAM" id="SSF46785">
    <property type="entry name" value="Winged helix' DNA-binding domain"/>
    <property type="match status" value="1"/>
</dbReference>
<comment type="caution">
    <text evidence="1">The sequence shown here is derived from an EMBL/GenBank/DDBJ whole genome shotgun (WGS) entry which is preliminary data.</text>
</comment>